<dbReference type="Proteomes" id="UP000003477">
    <property type="component" value="Unassembled WGS sequence"/>
</dbReference>
<reference evidence="1 2" key="1">
    <citation type="journal article" date="2011" name="Front. Microbiol.">
        <title>Two Strains of Crocosphaera watsonii with Highly Conserved Genomes are Distinguished by Strain-Specific Features.</title>
        <authorList>
            <person name="Bench S.R."/>
            <person name="Ilikchyan I.N."/>
            <person name="Tripp H.J."/>
            <person name="Zehr J.P."/>
        </authorList>
    </citation>
    <scope>NUCLEOTIDE SEQUENCE [LARGE SCALE GENOMIC DNA]</scope>
    <source>
        <strain evidence="1 2">WH 0003</strain>
    </source>
</reference>
<organism evidence="1 2">
    <name type="scientific">Crocosphaera watsonii WH 0003</name>
    <dbReference type="NCBI Taxonomy" id="423471"/>
    <lineage>
        <taxon>Bacteria</taxon>
        <taxon>Bacillati</taxon>
        <taxon>Cyanobacteriota</taxon>
        <taxon>Cyanophyceae</taxon>
        <taxon>Oscillatoriophycideae</taxon>
        <taxon>Chroococcales</taxon>
        <taxon>Aphanothecaceae</taxon>
        <taxon>Crocosphaera</taxon>
    </lineage>
</organism>
<dbReference type="AlphaFoldDB" id="G5J6V3"/>
<evidence type="ECO:0000313" key="1">
    <source>
        <dbReference type="EMBL" id="EHJ12083.1"/>
    </source>
</evidence>
<name>G5J6V3_CROWT</name>
<dbReference type="EMBL" id="AESD01000476">
    <property type="protein sequence ID" value="EHJ12083.1"/>
    <property type="molecule type" value="Genomic_DNA"/>
</dbReference>
<proteinExistence type="predicted"/>
<evidence type="ECO:0000313" key="2">
    <source>
        <dbReference type="Proteomes" id="UP000003477"/>
    </source>
</evidence>
<gene>
    <name evidence="1" type="ORF">CWATWH0003_3199b5</name>
</gene>
<protein>
    <submittedName>
        <fullName evidence="1">Uncharacterized protein</fullName>
    </submittedName>
</protein>
<comment type="caution">
    <text evidence="1">The sequence shown here is derived from an EMBL/GenBank/DDBJ whole genome shotgun (WGS) entry which is preliminary data.</text>
</comment>
<sequence length="31" mass="3486">MGNGFLFPSFVSKNVPEWEFGRLSLNQTAIV</sequence>
<accession>G5J6V3</accession>